<proteinExistence type="predicted"/>
<accession>A0AAD5K201</accession>
<name>A0AAD5K201_9FUNG</name>
<sequence>MAYDDKGSSSILKNQGEMNYITAFLAPIFKKLFKGYDLIGFMWGDTTLAASKKDEHAAQMDDETTEPIRGVYVFDQVMAFELACPIGIVTAFMPNSLNVTDYLNSDGGVINSDNSADSRDTVYIVATEATLDRQSLPFRRQSQARVGSQDHKAFICTNLAR</sequence>
<reference evidence="1" key="2">
    <citation type="submission" date="2023-02" db="EMBL/GenBank/DDBJ databases">
        <authorList>
            <consortium name="DOE Joint Genome Institute"/>
            <person name="Mondo S.J."/>
            <person name="Chang Y."/>
            <person name="Wang Y."/>
            <person name="Ahrendt S."/>
            <person name="Andreopoulos W."/>
            <person name="Barry K."/>
            <person name="Beard J."/>
            <person name="Benny G.L."/>
            <person name="Blankenship S."/>
            <person name="Bonito G."/>
            <person name="Cuomo C."/>
            <person name="Desiro A."/>
            <person name="Gervers K.A."/>
            <person name="Hundley H."/>
            <person name="Kuo A."/>
            <person name="LaButti K."/>
            <person name="Lang B.F."/>
            <person name="Lipzen A."/>
            <person name="O'Donnell K."/>
            <person name="Pangilinan J."/>
            <person name="Reynolds N."/>
            <person name="Sandor L."/>
            <person name="Smith M.W."/>
            <person name="Tsang A."/>
            <person name="Grigoriev I.V."/>
            <person name="Stajich J.E."/>
            <person name="Spatafora J.W."/>
        </authorList>
    </citation>
    <scope>NUCLEOTIDE SEQUENCE</scope>
    <source>
        <strain evidence="1">RSA 2281</strain>
    </source>
</reference>
<comment type="caution">
    <text evidence="1">The sequence shown here is derived from an EMBL/GenBank/DDBJ whole genome shotgun (WGS) entry which is preliminary data.</text>
</comment>
<evidence type="ECO:0000313" key="1">
    <source>
        <dbReference type="EMBL" id="KAI9247482.1"/>
    </source>
</evidence>
<keyword evidence="2" id="KW-1185">Reference proteome</keyword>
<dbReference type="EMBL" id="JAIXMP010000042">
    <property type="protein sequence ID" value="KAI9247482.1"/>
    <property type="molecule type" value="Genomic_DNA"/>
</dbReference>
<gene>
    <name evidence="1" type="ORF">BDA99DRAFT_565155</name>
</gene>
<reference evidence="1" key="1">
    <citation type="journal article" date="2022" name="IScience">
        <title>Evolution of zygomycete secretomes and the origins of terrestrial fungal ecologies.</title>
        <authorList>
            <person name="Chang Y."/>
            <person name="Wang Y."/>
            <person name="Mondo S."/>
            <person name="Ahrendt S."/>
            <person name="Andreopoulos W."/>
            <person name="Barry K."/>
            <person name="Beard J."/>
            <person name="Benny G.L."/>
            <person name="Blankenship S."/>
            <person name="Bonito G."/>
            <person name="Cuomo C."/>
            <person name="Desiro A."/>
            <person name="Gervers K.A."/>
            <person name="Hundley H."/>
            <person name="Kuo A."/>
            <person name="LaButti K."/>
            <person name="Lang B.F."/>
            <person name="Lipzen A."/>
            <person name="O'Donnell K."/>
            <person name="Pangilinan J."/>
            <person name="Reynolds N."/>
            <person name="Sandor L."/>
            <person name="Smith M.E."/>
            <person name="Tsang A."/>
            <person name="Grigoriev I.V."/>
            <person name="Stajich J.E."/>
            <person name="Spatafora J.W."/>
        </authorList>
    </citation>
    <scope>NUCLEOTIDE SEQUENCE</scope>
    <source>
        <strain evidence="1">RSA 2281</strain>
    </source>
</reference>
<dbReference type="Proteomes" id="UP001209540">
    <property type="component" value="Unassembled WGS sequence"/>
</dbReference>
<dbReference type="AlphaFoldDB" id="A0AAD5K201"/>
<evidence type="ECO:0000313" key="2">
    <source>
        <dbReference type="Proteomes" id="UP001209540"/>
    </source>
</evidence>
<organism evidence="1 2">
    <name type="scientific">Phascolomyces articulosus</name>
    <dbReference type="NCBI Taxonomy" id="60185"/>
    <lineage>
        <taxon>Eukaryota</taxon>
        <taxon>Fungi</taxon>
        <taxon>Fungi incertae sedis</taxon>
        <taxon>Mucoromycota</taxon>
        <taxon>Mucoromycotina</taxon>
        <taxon>Mucoromycetes</taxon>
        <taxon>Mucorales</taxon>
        <taxon>Lichtheimiaceae</taxon>
        <taxon>Phascolomyces</taxon>
    </lineage>
</organism>
<protein>
    <submittedName>
        <fullName evidence="1">Uncharacterized protein</fullName>
    </submittedName>
</protein>